<dbReference type="SUPFAM" id="SSF81901">
    <property type="entry name" value="HCP-like"/>
    <property type="match status" value="2"/>
</dbReference>
<dbReference type="AlphaFoldDB" id="A0AAW1PCJ6"/>
<dbReference type="PANTHER" id="PTHR43628:SF1">
    <property type="entry name" value="CHITIN SYNTHASE REGULATORY FACTOR 2-RELATED"/>
    <property type="match status" value="1"/>
</dbReference>
<accession>A0AAW1PCJ6</accession>
<proteinExistence type="predicted"/>
<protein>
    <submittedName>
        <fullName evidence="1">Uncharacterized protein</fullName>
    </submittedName>
</protein>
<organism evidence="1 2">
    <name type="scientific">[Myrmecia] bisecta</name>
    <dbReference type="NCBI Taxonomy" id="41462"/>
    <lineage>
        <taxon>Eukaryota</taxon>
        <taxon>Viridiplantae</taxon>
        <taxon>Chlorophyta</taxon>
        <taxon>core chlorophytes</taxon>
        <taxon>Trebouxiophyceae</taxon>
        <taxon>Trebouxiales</taxon>
        <taxon>Trebouxiaceae</taxon>
        <taxon>Myrmecia</taxon>
    </lineage>
</organism>
<sequence length="446" mass="46459">MGASSSKHNELGPALPASGEVQCLGLVTKVCALLDGAAAKKGPALQQAVGARTETARALATLDPASQHELLSLKGLQVLQVASELHKLEGSLKQCHSKALKLSKQPSVLAGRRQVARQADKILIELAHAHLRFRMAVKTVALGNAASATARVAADGSADMKNARQCIPSGRQDEAVQVAPLPHSRLQPLGSPRNDPLGTLKAAAEGGDAAAALELGDMYRAGQAAVAQDPAEALHYYLTAAAVGSADACFALGQMAELGEGSVDARPLEALRWYEKAAKAGHLEGMVEYAYLLEHGEHLPKDEEAAVQLYRTAAMKGSSRAQNNLAKMLFDGRGVDRDLVLAVDWFRQAADNGSVAALANLGICYEDGLGIDGDLDMAEAYYTHAAAAGHEVARTNLAILAMRKHANGCGPASSKASQQLPSTASHSITMAGSSNICADQSGNAPY</sequence>
<dbReference type="Gene3D" id="1.25.40.10">
    <property type="entry name" value="Tetratricopeptide repeat domain"/>
    <property type="match status" value="1"/>
</dbReference>
<dbReference type="InterPro" id="IPR052945">
    <property type="entry name" value="Mitotic_Regulator"/>
</dbReference>
<dbReference type="InterPro" id="IPR006597">
    <property type="entry name" value="Sel1-like"/>
</dbReference>
<dbReference type="SMART" id="SM00671">
    <property type="entry name" value="SEL1"/>
    <property type="match status" value="5"/>
</dbReference>
<evidence type="ECO:0000313" key="2">
    <source>
        <dbReference type="Proteomes" id="UP001489004"/>
    </source>
</evidence>
<keyword evidence="2" id="KW-1185">Reference proteome</keyword>
<comment type="caution">
    <text evidence="1">The sequence shown here is derived from an EMBL/GenBank/DDBJ whole genome shotgun (WGS) entry which is preliminary data.</text>
</comment>
<dbReference type="InterPro" id="IPR011990">
    <property type="entry name" value="TPR-like_helical_dom_sf"/>
</dbReference>
<dbReference type="Proteomes" id="UP001489004">
    <property type="component" value="Unassembled WGS sequence"/>
</dbReference>
<dbReference type="EMBL" id="JALJOR010000014">
    <property type="protein sequence ID" value="KAK9806158.1"/>
    <property type="molecule type" value="Genomic_DNA"/>
</dbReference>
<name>A0AAW1PCJ6_9CHLO</name>
<evidence type="ECO:0000313" key="1">
    <source>
        <dbReference type="EMBL" id="KAK9806158.1"/>
    </source>
</evidence>
<gene>
    <name evidence="1" type="ORF">WJX72_003606</name>
</gene>
<dbReference type="PANTHER" id="PTHR43628">
    <property type="entry name" value="ACTIVATOR OF C KINASE PROTEIN 1-RELATED"/>
    <property type="match status" value="1"/>
</dbReference>
<reference evidence="1 2" key="1">
    <citation type="journal article" date="2024" name="Nat. Commun.">
        <title>Phylogenomics reveals the evolutionary origins of lichenization in chlorophyte algae.</title>
        <authorList>
            <person name="Puginier C."/>
            <person name="Libourel C."/>
            <person name="Otte J."/>
            <person name="Skaloud P."/>
            <person name="Haon M."/>
            <person name="Grisel S."/>
            <person name="Petersen M."/>
            <person name="Berrin J.G."/>
            <person name="Delaux P.M."/>
            <person name="Dal Grande F."/>
            <person name="Keller J."/>
        </authorList>
    </citation>
    <scope>NUCLEOTIDE SEQUENCE [LARGE SCALE GENOMIC DNA]</scope>
    <source>
        <strain evidence="1 2">SAG 2043</strain>
    </source>
</reference>
<dbReference type="Pfam" id="PF08238">
    <property type="entry name" value="Sel1"/>
    <property type="match status" value="5"/>
</dbReference>